<proteinExistence type="predicted"/>
<protein>
    <submittedName>
        <fullName evidence="1">Uncharacterized protein</fullName>
    </submittedName>
</protein>
<comment type="caution">
    <text evidence="1">The sequence shown here is derived from an EMBL/GenBank/DDBJ whole genome shotgun (WGS) entry which is preliminary data.</text>
</comment>
<evidence type="ECO:0000313" key="1">
    <source>
        <dbReference type="EMBL" id="CAH6721720.1"/>
    </source>
</evidence>
<reference evidence="1" key="1">
    <citation type="submission" date="2022-06" db="EMBL/GenBank/DDBJ databases">
        <authorList>
            <person name="Legras J.-L."/>
            <person name="Devillers H."/>
            <person name="Grondin C."/>
        </authorList>
    </citation>
    <scope>NUCLEOTIDE SEQUENCE</scope>
    <source>
        <strain evidence="1">CLIB 1444</strain>
    </source>
</reference>
<dbReference type="Proteomes" id="UP001152531">
    <property type="component" value="Unassembled WGS sequence"/>
</dbReference>
<organism evidence="1 2">
    <name type="scientific">[Candida] jaroonii</name>
    <dbReference type="NCBI Taxonomy" id="467808"/>
    <lineage>
        <taxon>Eukaryota</taxon>
        <taxon>Fungi</taxon>
        <taxon>Dikarya</taxon>
        <taxon>Ascomycota</taxon>
        <taxon>Saccharomycotina</taxon>
        <taxon>Pichiomycetes</taxon>
        <taxon>Debaryomycetaceae</taxon>
        <taxon>Yamadazyma</taxon>
    </lineage>
</organism>
<gene>
    <name evidence="1" type="ORF">CLIB1444_07S00914</name>
</gene>
<name>A0ACA9Y9K1_9ASCO</name>
<dbReference type="EMBL" id="CALSDN010000007">
    <property type="protein sequence ID" value="CAH6721720.1"/>
    <property type="molecule type" value="Genomic_DNA"/>
</dbReference>
<evidence type="ECO:0000313" key="2">
    <source>
        <dbReference type="Proteomes" id="UP001152531"/>
    </source>
</evidence>
<keyword evidence="2" id="KW-1185">Reference proteome</keyword>
<sequence length="215" mass="25037">MVPKLTIPETSYDASIYTTPHRRSSLLIYLVRLTNGSSLLLILAYIVGYFVIKPLLETKNDRRLEILEKYRHKIRDTYLKLIGSVDYIPIVGIKKNKKVVVDMITQTDESYLKKTVELNNEEKLEMLNKEDKLSQKKLSEKLNKLSEVLNSCSSYSTQEMPHYKTVRDDLKIFQHDIDTKLFNYDTLYSDGKRNLVVDSKNDIRSMKGLYMSGQI</sequence>
<accession>A0ACA9Y9K1</accession>